<dbReference type="AlphaFoldDB" id="A0A8X6RIB3"/>
<reference evidence="2" key="1">
    <citation type="submission" date="2020-08" db="EMBL/GenBank/DDBJ databases">
        <title>Multicomponent nature underlies the extraordinary mechanical properties of spider dragline silk.</title>
        <authorList>
            <person name="Kono N."/>
            <person name="Nakamura H."/>
            <person name="Mori M."/>
            <person name="Yoshida Y."/>
            <person name="Ohtoshi R."/>
            <person name="Malay A.D."/>
            <person name="Moran D.A.P."/>
            <person name="Tomita M."/>
            <person name="Numata K."/>
            <person name="Arakawa K."/>
        </authorList>
    </citation>
    <scope>NUCLEOTIDE SEQUENCE</scope>
</reference>
<name>A0A8X6RIB3_TRICX</name>
<feature type="compositionally biased region" description="Polar residues" evidence="1">
    <location>
        <begin position="137"/>
        <end position="150"/>
    </location>
</feature>
<accession>A0A8X6RIB3</accession>
<feature type="region of interest" description="Disordered" evidence="1">
    <location>
        <begin position="130"/>
        <end position="151"/>
    </location>
</feature>
<organism evidence="2 3">
    <name type="scientific">Trichonephila clavipes</name>
    <name type="common">Golden silk orbweaver</name>
    <name type="synonym">Nephila clavipes</name>
    <dbReference type="NCBI Taxonomy" id="2585209"/>
    <lineage>
        <taxon>Eukaryota</taxon>
        <taxon>Metazoa</taxon>
        <taxon>Ecdysozoa</taxon>
        <taxon>Arthropoda</taxon>
        <taxon>Chelicerata</taxon>
        <taxon>Arachnida</taxon>
        <taxon>Araneae</taxon>
        <taxon>Araneomorphae</taxon>
        <taxon>Entelegynae</taxon>
        <taxon>Araneoidea</taxon>
        <taxon>Nephilidae</taxon>
        <taxon>Trichonephila</taxon>
    </lineage>
</organism>
<evidence type="ECO:0000313" key="3">
    <source>
        <dbReference type="Proteomes" id="UP000887159"/>
    </source>
</evidence>
<proteinExistence type="predicted"/>
<protein>
    <submittedName>
        <fullName evidence="2">Uncharacterized protein</fullName>
    </submittedName>
</protein>
<sequence>MGSDWTPKNTMVDRERGIFPQDNTSILSFTSYLDMLLPEHALRLNESTASRSARNRFGLPGIYPPAISTSGHLNILNEIFEKVSVLSDCLTISSEEFVAVDDNNVCAASIMADNSISEFVQSLKDVIDAGSDDEKQTNNATPVPTSSEMRNITKKADLHPHGRILPPPASTWRWRNSCST</sequence>
<evidence type="ECO:0000313" key="2">
    <source>
        <dbReference type="EMBL" id="GFX92784.1"/>
    </source>
</evidence>
<dbReference type="Proteomes" id="UP000887159">
    <property type="component" value="Unassembled WGS sequence"/>
</dbReference>
<gene>
    <name evidence="2" type="ORF">TNCV_4876411</name>
</gene>
<dbReference type="EMBL" id="BMAU01021165">
    <property type="protein sequence ID" value="GFX92784.1"/>
    <property type="molecule type" value="Genomic_DNA"/>
</dbReference>
<keyword evidence="3" id="KW-1185">Reference proteome</keyword>
<comment type="caution">
    <text evidence="2">The sequence shown here is derived from an EMBL/GenBank/DDBJ whole genome shotgun (WGS) entry which is preliminary data.</text>
</comment>
<evidence type="ECO:0000256" key="1">
    <source>
        <dbReference type="SAM" id="MobiDB-lite"/>
    </source>
</evidence>